<dbReference type="Proteomes" id="UP000266841">
    <property type="component" value="Unassembled WGS sequence"/>
</dbReference>
<gene>
    <name evidence="1" type="ORF">THAOC_30309</name>
</gene>
<feature type="non-terminal residue" evidence="1">
    <location>
        <position position="1"/>
    </location>
</feature>
<evidence type="ECO:0000313" key="2">
    <source>
        <dbReference type="Proteomes" id="UP000266841"/>
    </source>
</evidence>
<protein>
    <submittedName>
        <fullName evidence="1">Uncharacterized protein</fullName>
    </submittedName>
</protein>
<dbReference type="Gene3D" id="3.40.50.11350">
    <property type="match status" value="1"/>
</dbReference>
<dbReference type="EMBL" id="AGNL01043242">
    <property type="protein sequence ID" value="EJK50652.1"/>
    <property type="molecule type" value="Genomic_DNA"/>
</dbReference>
<evidence type="ECO:0000313" key="1">
    <source>
        <dbReference type="EMBL" id="EJK50652.1"/>
    </source>
</evidence>
<reference evidence="1 2" key="1">
    <citation type="journal article" date="2012" name="Genome Biol.">
        <title>Genome and low-iron response of an oceanic diatom adapted to chronic iron limitation.</title>
        <authorList>
            <person name="Lommer M."/>
            <person name="Specht M."/>
            <person name="Roy A.S."/>
            <person name="Kraemer L."/>
            <person name="Andreson R."/>
            <person name="Gutowska M.A."/>
            <person name="Wolf J."/>
            <person name="Bergner S.V."/>
            <person name="Schilhabel M.B."/>
            <person name="Klostermeier U.C."/>
            <person name="Beiko R.G."/>
            <person name="Rosenstiel P."/>
            <person name="Hippler M."/>
            <person name="Laroche J."/>
        </authorList>
    </citation>
    <scope>NUCLEOTIDE SEQUENCE [LARGE SCALE GENOMIC DNA]</scope>
    <source>
        <strain evidence="1 2">CCMP1005</strain>
    </source>
</reference>
<dbReference type="AlphaFoldDB" id="K0RVF1"/>
<sequence>RVRLVYIATDDPETVQWEIDQLPKDADGNTVWNDSCLRFKFVFGPTHLVPAEEDIDCSQASSLQERQSCESGRFIRDDREYTKFHLDASKAKGDCDGRYARNIASVADMMILAKADLLIGEFNSNWGRLLRVFRIRPNDSRKIERGGRPVLMKEMRVAWGRQIAGPPGW</sequence>
<accession>K0RVF1</accession>
<name>K0RVF1_THAOC</name>
<comment type="caution">
    <text evidence="1">The sequence shown here is derived from an EMBL/GenBank/DDBJ whole genome shotgun (WGS) entry which is preliminary data.</text>
</comment>
<proteinExistence type="predicted"/>
<keyword evidence="2" id="KW-1185">Reference proteome</keyword>
<organism evidence="1 2">
    <name type="scientific">Thalassiosira oceanica</name>
    <name type="common">Marine diatom</name>
    <dbReference type="NCBI Taxonomy" id="159749"/>
    <lineage>
        <taxon>Eukaryota</taxon>
        <taxon>Sar</taxon>
        <taxon>Stramenopiles</taxon>
        <taxon>Ochrophyta</taxon>
        <taxon>Bacillariophyta</taxon>
        <taxon>Coscinodiscophyceae</taxon>
        <taxon>Thalassiosirophycidae</taxon>
        <taxon>Thalassiosirales</taxon>
        <taxon>Thalassiosiraceae</taxon>
        <taxon>Thalassiosira</taxon>
    </lineage>
</organism>